<dbReference type="Gene3D" id="3.30.1010.10">
    <property type="entry name" value="Phosphatidylinositol 3-kinase Catalytic Subunit, Chain A, domain 4"/>
    <property type="match status" value="1"/>
</dbReference>
<evidence type="ECO:0000256" key="10">
    <source>
        <dbReference type="ARBA" id="ARBA00023204"/>
    </source>
</evidence>
<dbReference type="PROSITE" id="PS51189">
    <property type="entry name" value="FAT"/>
    <property type="match status" value="1"/>
</dbReference>
<feature type="domain" description="PI3K/PI4K catalytic" evidence="15">
    <location>
        <begin position="1659"/>
        <end position="1976"/>
    </location>
</feature>
<evidence type="ECO:0000256" key="7">
    <source>
        <dbReference type="ARBA" id="ARBA00022763"/>
    </source>
</evidence>
<keyword evidence="19" id="KW-1185">Reference proteome</keyword>
<comment type="similarity">
    <text evidence="2">Belongs to the PI3/PI4-kinase family. ATM subfamily.</text>
</comment>
<name>A0AAN7D8A1_9FUNG</name>
<dbReference type="InterPro" id="IPR016024">
    <property type="entry name" value="ARM-type_fold"/>
</dbReference>
<keyword evidence="6" id="KW-0547">Nucleotide-binding</keyword>
<sequence length="1989" mass="226136">MNDTTEDLLKLFLHGVDTIENIHAFLQQSIQNGVSPDACCALVFPLFLHAIKRPANQLQVYVDILVDIHSYSSQCAMMDDNIIFKDVAGILHESLHLYQTEGDFTTLFDNALGKDQIMRVITLASTACLDVLRSFNGSESEPLCDTLWHLIPKSINMLVAKVDGQNIAVITKMAAIAESLLCQNLITPTDDEVSFLLNSMVAATFKCIMFAEHVNIVASCVSAVCTAAPDLSLPYTSDLSDLVNSLAASLVHSNNHTLCKAMFNVSFLLARNNAVTPWLSDFDTIQYDDPEIELLKENIASAHAAPVDQVDFTQVQDMAVVYDNYEAKASDIITKLVSIENGSDECFMLLNNLEYLAVHSDASSVESMCKPRMKQITEYVTQLLLKDPAIATAIVSRIGYEPSEFLKKHLHFALPYAVIYTQDQDALLGLCNVFDQSPIDLVRQGASDIAIAILLEEDSDVQHAGERKLIEICRERDILEQLVVDKQTSMMTTIAMNLGHPTQGQLYHKAMETIDRTMNGAKSKLSALLNEFLLAIFEEMFSYINQIRSHSPDVQYPYALQSLKIIMHLLEENINNHNRHLMKIFESVLELPNMQFQALSLWKTYIEHLSKDAVRLNINAIIQGLCNLLVVSPSSIRVQVATTLHDLLVHNRGLTAEDYANFPVLPHFEELAAAKSLVQERQKAKVENEVLNIILGFSKFDDGLVLSNLQKLQNILANNPYNRCEVDRLYAHLIHLIRKYSTHEMISYYAAICLGLLGANDPSAVRMRAIDDTVFVMRNYNNDEENMDFIYDLIINHIFPSYNTTNDETSRHCMEYSIQTLLQIAGFRPPKKMRRDGLLLAYNRWRRFPREVQEFLAPFLESAYQGAWPDVHVEYPIFTKARTFKDWVHKWYICMTNEARGTAARIFKACLPMVQSDMTDIALHLLPYLVVHTVLSGIGDAGLSVARELQIVLDINAKPAENPEKLSMNRYALQVAVAITGYCRKWLHRVGRDDLSLTSMVDRINAFLRQIPDRDMGVAAFNTGAYPQAMMHFDTYLKEHFDNKIPNTDAAMVNYFRHIYLETEQLEDYKALMSAYTAIVTRDEQIAQHVNLGEWDYAEILYKSKINDSPLDLSAYTGYLECLSKSNRFGSLLYEVDNKLTGSIPWQPQINSYRIDAAWHVEDWPALERAVNKPMERNVRALVGCALHQMKNNLPIQLTYTIDEARANITKQIAMATSESYRKCYPQIFELQMLQELETSQELWSKPDAVSQIQAIQPLWDDSLRRIMPRSQYRLNLLELRKAALFDIRGSNLTRAYEAKLWLNLYRENRKLGDMVASLDALKHAEHLSGRELHCEMAKWFWKKGSVSKAARLLLHYNSPEKWDPHDALLMSDIFLERPSILKDDSCRAILRYALEIEPEKLEKAFYNTATYYVNRKPRSAPASEAFLRLHSYVIRLSIQALEHGSKYYYTTMSRLFNYYFDNEKLVKDAKNESGTETNKRILECADKIHDLMLKAVESIRPFQFILFLTRLTSHLSTDNENVATCLQNIITICFVNYPLNTIWLLLGALDSDSALVAKRMKTIFDKAKAQSPDNSITGIIQQATAVKNAFLEILNTPSDADIIDLNDRGHRNPFAHLQDLSIYLPNEATMVPTLPGHIRQNDNSINPFPNALPTIKFFDSKVAVMKSMQRPKRIKITGSDGEVYSFLLKKEDDLRNDARTMEFFYMINHFLRKNAQSRDSDLYIRTFAIVPLGKRWGLIEWIDNLASLKSIVNGYWEASGNLSVNQIGQKMSAQKLSLGREKAKYFIDHILPISPPVFYKWFLKHFPEPNQWLASRTRYIKTLAVMSVVGYIVGLGDRHADNIMFDVTNGDAVHVDLNLVFGKGSTLPTPEIVPFRLTHNLVHAMGILKTKGLFTTTCETTLLVLLRNKDSLYSVFQTLLNELDATEAATHKLSLRSTQKGTDKIMASLTNKFKIEQNAVNAKIKELIQSATSNEKLGQMFAGWAPFV</sequence>
<dbReference type="Proteomes" id="UP001304243">
    <property type="component" value="Unassembled WGS sequence"/>
</dbReference>
<feature type="domain" description="FAT" evidence="16">
    <location>
        <begin position="1015"/>
        <end position="1552"/>
    </location>
</feature>
<dbReference type="GO" id="GO:0000723">
    <property type="term" value="P:telomere maintenance"/>
    <property type="evidence" value="ECO:0007669"/>
    <property type="project" value="TreeGrafter"/>
</dbReference>
<dbReference type="InterPro" id="IPR050517">
    <property type="entry name" value="DDR_Repair_Kinase"/>
</dbReference>
<dbReference type="CDD" id="cd00892">
    <property type="entry name" value="PIKKc_ATR"/>
    <property type="match status" value="1"/>
</dbReference>
<evidence type="ECO:0000256" key="2">
    <source>
        <dbReference type="ARBA" id="ARBA00010769"/>
    </source>
</evidence>
<keyword evidence="7" id="KW-0227">DNA damage</keyword>
<evidence type="ECO:0000256" key="5">
    <source>
        <dbReference type="ARBA" id="ARBA00022679"/>
    </source>
</evidence>
<dbReference type="Pfam" id="PF02259">
    <property type="entry name" value="FAT"/>
    <property type="match status" value="1"/>
</dbReference>
<dbReference type="GO" id="GO:0000077">
    <property type="term" value="P:DNA damage checkpoint signaling"/>
    <property type="evidence" value="ECO:0007669"/>
    <property type="project" value="TreeGrafter"/>
</dbReference>
<evidence type="ECO:0000256" key="9">
    <source>
        <dbReference type="ARBA" id="ARBA00022840"/>
    </source>
</evidence>
<dbReference type="InterPro" id="IPR000403">
    <property type="entry name" value="PI3/4_kinase_cat_dom"/>
</dbReference>
<comment type="caution">
    <text evidence="18">The sequence shown here is derived from an EMBL/GenBank/DDBJ whole genome shotgun (WGS) entry which is preliminary data.</text>
</comment>
<dbReference type="PROSITE" id="PS50290">
    <property type="entry name" value="PI3_4_KINASE_3"/>
    <property type="match status" value="1"/>
</dbReference>
<dbReference type="RefSeq" id="XP_064676351.1">
    <property type="nucleotide sequence ID" value="XM_064826253.1"/>
</dbReference>
<dbReference type="Pfam" id="PF25030">
    <property type="entry name" value="M-HEAT_ATR"/>
    <property type="match status" value="1"/>
</dbReference>
<dbReference type="SMART" id="SM01343">
    <property type="entry name" value="FATC"/>
    <property type="match status" value="1"/>
</dbReference>
<dbReference type="Pfam" id="PF00454">
    <property type="entry name" value="PI3_PI4_kinase"/>
    <property type="match status" value="1"/>
</dbReference>
<evidence type="ECO:0000256" key="6">
    <source>
        <dbReference type="ARBA" id="ARBA00022741"/>
    </source>
</evidence>
<dbReference type="Pfam" id="PF23593">
    <property type="entry name" value="HEAT_ATR"/>
    <property type="match status" value="1"/>
</dbReference>
<dbReference type="PROSITE" id="PS00916">
    <property type="entry name" value="PI3_4_KINASE_2"/>
    <property type="match status" value="1"/>
</dbReference>
<keyword evidence="11" id="KW-0539">Nucleus</keyword>
<dbReference type="InterPro" id="IPR036940">
    <property type="entry name" value="PI3/4_kinase_cat_sf"/>
</dbReference>
<reference evidence="18 19" key="1">
    <citation type="submission" date="2022-11" db="EMBL/GenBank/DDBJ databases">
        <title>Mucor velutinosus strain NIH1002 WGS.</title>
        <authorList>
            <person name="Subramanian P."/>
            <person name="Mullikin J.C."/>
            <person name="Segre J.A."/>
            <person name="Zelazny A.M."/>
        </authorList>
    </citation>
    <scope>NUCLEOTIDE SEQUENCE [LARGE SCALE GENOMIC DNA]</scope>
    <source>
        <strain evidence="18 19">NIH1002</strain>
    </source>
</reference>
<evidence type="ECO:0000256" key="4">
    <source>
        <dbReference type="ARBA" id="ARBA00022527"/>
    </source>
</evidence>
<dbReference type="InterPro" id="IPR003152">
    <property type="entry name" value="FATC_dom"/>
</dbReference>
<feature type="domain" description="FATC" evidence="17">
    <location>
        <begin position="1957"/>
        <end position="1989"/>
    </location>
</feature>
<dbReference type="SUPFAM" id="SSF56112">
    <property type="entry name" value="Protein kinase-like (PK-like)"/>
    <property type="match status" value="1"/>
</dbReference>
<dbReference type="InterPro" id="IPR011009">
    <property type="entry name" value="Kinase-like_dom_sf"/>
</dbReference>
<dbReference type="GO" id="GO:0005524">
    <property type="term" value="F:ATP binding"/>
    <property type="evidence" value="ECO:0007669"/>
    <property type="project" value="UniProtKB-KW"/>
</dbReference>
<dbReference type="InterPro" id="IPR012993">
    <property type="entry name" value="UME"/>
</dbReference>
<dbReference type="GO" id="GO:0005694">
    <property type="term" value="C:chromosome"/>
    <property type="evidence" value="ECO:0007669"/>
    <property type="project" value="TreeGrafter"/>
</dbReference>
<evidence type="ECO:0000256" key="14">
    <source>
        <dbReference type="ARBA" id="ARBA00048679"/>
    </source>
</evidence>
<dbReference type="InterPro" id="IPR057564">
    <property type="entry name" value="HEAT_ATR"/>
</dbReference>
<evidence type="ECO:0000259" key="17">
    <source>
        <dbReference type="PROSITE" id="PS51190"/>
    </source>
</evidence>
<dbReference type="Pfam" id="PF08064">
    <property type="entry name" value="UME"/>
    <property type="match status" value="1"/>
</dbReference>
<comment type="catalytic activity">
    <reaction evidence="14">
        <text>L-seryl-[protein] + ATP = O-phospho-L-seryl-[protein] + ADP + H(+)</text>
        <dbReference type="Rhea" id="RHEA:17989"/>
        <dbReference type="Rhea" id="RHEA-COMP:9863"/>
        <dbReference type="Rhea" id="RHEA-COMP:11604"/>
        <dbReference type="ChEBI" id="CHEBI:15378"/>
        <dbReference type="ChEBI" id="CHEBI:29999"/>
        <dbReference type="ChEBI" id="CHEBI:30616"/>
        <dbReference type="ChEBI" id="CHEBI:83421"/>
        <dbReference type="ChEBI" id="CHEBI:456216"/>
        <dbReference type="EC" id="2.7.11.1"/>
    </reaction>
</comment>
<keyword evidence="8" id="KW-0418">Kinase</keyword>
<organism evidence="18 19">
    <name type="scientific">Mucor velutinosus</name>
    <dbReference type="NCBI Taxonomy" id="708070"/>
    <lineage>
        <taxon>Eukaryota</taxon>
        <taxon>Fungi</taxon>
        <taxon>Fungi incertae sedis</taxon>
        <taxon>Mucoromycota</taxon>
        <taxon>Mucoromycotina</taxon>
        <taxon>Mucoromycetes</taxon>
        <taxon>Mucorales</taxon>
        <taxon>Mucorineae</taxon>
        <taxon>Mucoraceae</taxon>
        <taxon>Mucor</taxon>
    </lineage>
</organism>
<evidence type="ECO:0000256" key="8">
    <source>
        <dbReference type="ARBA" id="ARBA00022777"/>
    </source>
</evidence>
<evidence type="ECO:0000256" key="13">
    <source>
        <dbReference type="ARBA" id="ARBA00047899"/>
    </source>
</evidence>
<dbReference type="InterPro" id="IPR003151">
    <property type="entry name" value="PIK-rel_kinase_FAT"/>
</dbReference>
<dbReference type="EC" id="2.7.11.1" evidence="3"/>
<keyword evidence="9" id="KW-0067">ATP-binding</keyword>
<dbReference type="GO" id="GO:0005634">
    <property type="term" value="C:nucleus"/>
    <property type="evidence" value="ECO:0007669"/>
    <property type="project" value="UniProtKB-SubCell"/>
</dbReference>
<dbReference type="SMART" id="SM00146">
    <property type="entry name" value="PI3Kc"/>
    <property type="match status" value="1"/>
</dbReference>
<dbReference type="PANTHER" id="PTHR11139">
    <property type="entry name" value="ATAXIA TELANGIECTASIA MUTATED ATM -RELATED"/>
    <property type="match status" value="1"/>
</dbReference>
<comment type="subcellular location">
    <subcellularLocation>
        <location evidence="1">Nucleus</location>
    </subcellularLocation>
</comment>
<dbReference type="Pfam" id="PF02260">
    <property type="entry name" value="FATC"/>
    <property type="match status" value="1"/>
</dbReference>
<keyword evidence="10" id="KW-0234">DNA repair</keyword>
<evidence type="ECO:0000256" key="3">
    <source>
        <dbReference type="ARBA" id="ARBA00012513"/>
    </source>
</evidence>
<evidence type="ECO:0000256" key="1">
    <source>
        <dbReference type="ARBA" id="ARBA00004123"/>
    </source>
</evidence>
<gene>
    <name evidence="18" type="ORF">ATC70_006987</name>
</gene>
<evidence type="ECO:0000313" key="18">
    <source>
        <dbReference type="EMBL" id="KAK4509685.1"/>
    </source>
</evidence>
<evidence type="ECO:0000256" key="11">
    <source>
        <dbReference type="ARBA" id="ARBA00023242"/>
    </source>
</evidence>
<accession>A0AAN7D8A1</accession>
<keyword evidence="5" id="KW-0808">Transferase</keyword>
<comment type="catalytic activity">
    <reaction evidence="13">
        <text>L-threonyl-[protein] + ATP = O-phospho-L-threonyl-[protein] + ADP + H(+)</text>
        <dbReference type="Rhea" id="RHEA:46608"/>
        <dbReference type="Rhea" id="RHEA-COMP:11060"/>
        <dbReference type="Rhea" id="RHEA-COMP:11605"/>
        <dbReference type="ChEBI" id="CHEBI:15378"/>
        <dbReference type="ChEBI" id="CHEBI:30013"/>
        <dbReference type="ChEBI" id="CHEBI:30616"/>
        <dbReference type="ChEBI" id="CHEBI:61977"/>
        <dbReference type="ChEBI" id="CHEBI:456216"/>
        <dbReference type="EC" id="2.7.11.1"/>
    </reaction>
</comment>
<evidence type="ECO:0000259" key="15">
    <source>
        <dbReference type="PROSITE" id="PS50290"/>
    </source>
</evidence>
<dbReference type="GeneID" id="89950673"/>
<keyword evidence="4" id="KW-0723">Serine/threonine-protein kinase</keyword>
<evidence type="ECO:0000313" key="19">
    <source>
        <dbReference type="Proteomes" id="UP001304243"/>
    </source>
</evidence>
<dbReference type="InterPro" id="IPR056802">
    <property type="entry name" value="ATR-like_M-HEAT"/>
</dbReference>
<proteinExistence type="inferred from homology"/>
<dbReference type="Gene3D" id="1.10.1070.11">
    <property type="entry name" value="Phosphatidylinositol 3-/4-kinase, catalytic domain"/>
    <property type="match status" value="1"/>
</dbReference>
<dbReference type="InterPro" id="IPR018936">
    <property type="entry name" value="PI3/4_kinase_CS"/>
</dbReference>
<dbReference type="SUPFAM" id="SSF48371">
    <property type="entry name" value="ARM repeat"/>
    <property type="match status" value="1"/>
</dbReference>
<protein>
    <recommendedName>
        <fullName evidence="12">Serine/threonine-protein kinase ATR</fullName>
        <ecNumber evidence="3">2.7.11.1</ecNumber>
    </recommendedName>
</protein>
<evidence type="ECO:0000259" key="16">
    <source>
        <dbReference type="PROSITE" id="PS51189"/>
    </source>
</evidence>
<dbReference type="EMBL" id="JASEJX010000038">
    <property type="protein sequence ID" value="KAK4509685.1"/>
    <property type="molecule type" value="Genomic_DNA"/>
</dbReference>
<dbReference type="InterPro" id="IPR014009">
    <property type="entry name" value="PIK_FAT"/>
</dbReference>
<evidence type="ECO:0000256" key="12">
    <source>
        <dbReference type="ARBA" id="ARBA00024420"/>
    </source>
</evidence>
<dbReference type="PANTHER" id="PTHR11139:SF69">
    <property type="entry name" value="SERINE_THREONINE-PROTEIN KINASE ATR"/>
    <property type="match status" value="1"/>
</dbReference>
<dbReference type="GO" id="GO:0004674">
    <property type="term" value="F:protein serine/threonine kinase activity"/>
    <property type="evidence" value="ECO:0007669"/>
    <property type="project" value="UniProtKB-KW"/>
</dbReference>
<dbReference type="GO" id="GO:0006281">
    <property type="term" value="P:DNA repair"/>
    <property type="evidence" value="ECO:0007669"/>
    <property type="project" value="UniProtKB-KW"/>
</dbReference>
<dbReference type="PROSITE" id="PS51190">
    <property type="entry name" value="FATC"/>
    <property type="match status" value="1"/>
</dbReference>